<sequence>MTSGLFTSGQPAPSQWASIRSSGVTTVINLRLDEEMAGRDEASEVVSAGMAYRQLDVGGVQEITDANAAQVQAWIDEAPGPVLLHWASGNRAGALLAMVAARNGAPPEEALELGRRGMTSLQEPVRALLDLKMVDTP</sequence>
<keyword evidence="2" id="KW-1185">Reference proteome</keyword>
<proteinExistence type="predicted"/>
<accession>A0A1I5APJ1</accession>
<dbReference type="SUPFAM" id="SSF52799">
    <property type="entry name" value="(Phosphotyrosine protein) phosphatases II"/>
    <property type="match status" value="1"/>
</dbReference>
<protein>
    <submittedName>
        <fullName evidence="1">TIGR01244 family protein</fullName>
    </submittedName>
</protein>
<dbReference type="Gene3D" id="3.90.190.10">
    <property type="entry name" value="Protein tyrosine phosphatase superfamily"/>
    <property type="match status" value="1"/>
</dbReference>
<dbReference type="STRING" id="578942.SAMN05216289_1413"/>
<organism evidence="1 2">
    <name type="scientific">Dokdonella immobilis</name>
    <dbReference type="NCBI Taxonomy" id="578942"/>
    <lineage>
        <taxon>Bacteria</taxon>
        <taxon>Pseudomonadati</taxon>
        <taxon>Pseudomonadota</taxon>
        <taxon>Gammaproteobacteria</taxon>
        <taxon>Lysobacterales</taxon>
        <taxon>Rhodanobacteraceae</taxon>
        <taxon>Dokdonella</taxon>
    </lineage>
</organism>
<evidence type="ECO:0000313" key="1">
    <source>
        <dbReference type="EMBL" id="SFN64355.1"/>
    </source>
</evidence>
<evidence type="ECO:0000313" key="2">
    <source>
        <dbReference type="Proteomes" id="UP000198575"/>
    </source>
</evidence>
<dbReference type="AlphaFoldDB" id="A0A1I5APJ1"/>
<dbReference type="RefSeq" id="WP_175498188.1">
    <property type="nucleotide sequence ID" value="NZ_FOVF01000041.1"/>
</dbReference>
<name>A0A1I5APJ1_9GAMM</name>
<gene>
    <name evidence="1" type="ORF">SAMN05216289_1413</name>
</gene>
<dbReference type="InterPro" id="IPR029021">
    <property type="entry name" value="Prot-tyrosine_phosphatase-like"/>
</dbReference>
<reference evidence="1 2" key="1">
    <citation type="submission" date="2016-10" db="EMBL/GenBank/DDBJ databases">
        <authorList>
            <person name="de Groot N.N."/>
        </authorList>
    </citation>
    <scope>NUCLEOTIDE SEQUENCE [LARGE SCALE GENOMIC DNA]</scope>
    <source>
        <strain evidence="1 2">CGMCC 1.7659</strain>
    </source>
</reference>
<dbReference type="EMBL" id="FOVF01000041">
    <property type="protein sequence ID" value="SFN64355.1"/>
    <property type="molecule type" value="Genomic_DNA"/>
</dbReference>
<dbReference type="Proteomes" id="UP000198575">
    <property type="component" value="Unassembled WGS sequence"/>
</dbReference>